<dbReference type="EMBL" id="JABCKV010000006">
    <property type="protein sequence ID" value="KAG5647868.1"/>
    <property type="molecule type" value="Genomic_DNA"/>
</dbReference>
<organism evidence="1 2">
    <name type="scientific">Asterophora parasitica</name>
    <dbReference type="NCBI Taxonomy" id="117018"/>
    <lineage>
        <taxon>Eukaryota</taxon>
        <taxon>Fungi</taxon>
        <taxon>Dikarya</taxon>
        <taxon>Basidiomycota</taxon>
        <taxon>Agaricomycotina</taxon>
        <taxon>Agaricomycetes</taxon>
        <taxon>Agaricomycetidae</taxon>
        <taxon>Agaricales</taxon>
        <taxon>Tricholomatineae</taxon>
        <taxon>Lyophyllaceae</taxon>
        <taxon>Asterophora</taxon>
    </lineage>
</organism>
<sequence>MCYGFLMIERSVVQTKNLPQHVIPQGSGRHLLLKRYTLTAEMNFMLQSSIWCVFKTQPVEIQERINSAQRAEFAALRAHPKRCGLRGDSKLLAAAVRHHLKRRQAKITSDATWATPPIAPLILTHQVDEAVGFDSFFQKISFRTAEDRQSHNSREYTPSTSCPTVPTASSNQYSLRFPVLVVEHCKGEVGFDEAFQRVRMQCNTSVAVAYKLELSSSPVFGLVTEGSIGTVLG</sequence>
<name>A0A9P7GFV9_9AGAR</name>
<reference evidence="1" key="2">
    <citation type="submission" date="2021-10" db="EMBL/GenBank/DDBJ databases">
        <title>Phylogenomics reveals ancestral predisposition of the termite-cultivated fungus Termitomyces towards a domesticated lifestyle.</title>
        <authorList>
            <person name="Auxier B."/>
            <person name="Grum-Grzhimaylo A."/>
            <person name="Cardenas M.E."/>
            <person name="Lodge J.D."/>
            <person name="Laessoe T."/>
            <person name="Pedersen O."/>
            <person name="Smith M.E."/>
            <person name="Kuyper T.W."/>
            <person name="Franco-Molano E.A."/>
            <person name="Baroni T.J."/>
            <person name="Aanen D.K."/>
        </authorList>
    </citation>
    <scope>NUCLEOTIDE SEQUENCE</scope>
    <source>
        <strain evidence="1">AP01</strain>
        <tissue evidence="1">Mycelium</tissue>
    </source>
</reference>
<dbReference type="AlphaFoldDB" id="A0A9P7GFV9"/>
<protein>
    <submittedName>
        <fullName evidence="1">Uncharacterized protein</fullName>
    </submittedName>
</protein>
<dbReference type="OrthoDB" id="2758165at2759"/>
<gene>
    <name evidence="1" type="ORF">DXG03_007792</name>
</gene>
<reference evidence="1" key="1">
    <citation type="submission" date="2020-07" db="EMBL/GenBank/DDBJ databases">
        <authorList>
            <person name="Nieuwenhuis M."/>
            <person name="Van De Peppel L.J.J."/>
        </authorList>
    </citation>
    <scope>NUCLEOTIDE SEQUENCE</scope>
    <source>
        <strain evidence="1">AP01</strain>
        <tissue evidence="1">Mycelium</tissue>
    </source>
</reference>
<dbReference type="Proteomes" id="UP000775547">
    <property type="component" value="Unassembled WGS sequence"/>
</dbReference>
<evidence type="ECO:0000313" key="2">
    <source>
        <dbReference type="Proteomes" id="UP000775547"/>
    </source>
</evidence>
<proteinExistence type="predicted"/>
<comment type="caution">
    <text evidence="1">The sequence shown here is derived from an EMBL/GenBank/DDBJ whole genome shotgun (WGS) entry which is preliminary data.</text>
</comment>
<keyword evidence="2" id="KW-1185">Reference proteome</keyword>
<evidence type="ECO:0000313" key="1">
    <source>
        <dbReference type="EMBL" id="KAG5647868.1"/>
    </source>
</evidence>
<accession>A0A9P7GFV9</accession>